<name>F2M3V8_LACAR</name>
<reference evidence="2 3" key="1">
    <citation type="submission" date="2011-03" db="EMBL/GenBank/DDBJ databases">
        <authorList>
            <person name="Kant R."/>
            <person name="Paulin L."/>
            <person name="Alatalo E."/>
            <person name="de Vos W.M."/>
            <person name="Palva A."/>
        </authorList>
    </citation>
    <scope>NUCLEOTIDE SEQUENCE [LARGE SCALE GENOMIC DNA]</scope>
    <source>
        <strain evidence="2 3">GRL 1112</strain>
        <plasmid evidence="3">plasmid2</plasmid>
    </source>
</reference>
<dbReference type="RefSeq" id="WP_013688803.1">
    <property type="nucleotide sequence ID" value="NC_015322.1"/>
</dbReference>
<sequence>MGRKSNQVPVEDQKFPLMNQAQEAVRSIGYKFPSFHYLWENLKHEFRLYQKTALWQLDWVENNTNTDINNHLMFHMATGSGKTDIMAATILYFYKKYKYTNFLFVSTSNAVINKTRDNFLNSNSSKYLFKAPIIINGHQVDVKEVSTFPTSGVSNTIYLKLTTIEGLYSEIKSPRQDGLSFEDLKDQPMIILADEAHHLNAKTKSKGKQIEWDTWENTIDQVRNANSKNRQLEFTATIDVNQRNIYEKYKNKIIYKYDLDHLMEDGYSKKVFRLEANNDNRQKLLNAVLLSEYRKRLARELNISDFKPVILAQSKRIQTSKDVEKQFLDMIEDLSSEALGQYLKENKKIVAQNSEILADTYNYWEKQDLTRAVIEIKQDFNRMTTINVNYSGRKKGMLDDTNTYKELNSLEDPDNPFRIIFSVNKLTEGWDVLNLYDIVKISETEGRTYDTNSEAQLIGRGARYYPFIYKGKKSYKRRFDHSNIKSRVLETLYYHTINNPAYIKKLNDSFDDMDLIVQDDSNYSIFNAKVKDSFKKSDFYRNGYFYYNDTQEEIDDNSYRSISDYGIDTASPAIINYNPAIIESNWRQDYEKPSEVNTKIVNVANFNAHRDQRLIKKAIACNDFYRFNEMRMVLPKLNSVKEFFTSPNWLGNYIVRARIPNTIDNLTSMQKLQILNTALENIRIKIKANFDRKYGTNVFTRIAVKDVVKDYSKVVSSYSNKTISEHIREKNMSKEQWYPYDTAIVDGLEEDLISLVGSWINELKRKYPKEVYLIRNEETITNWSLHEFQENLGIKHYGGFMPDFILVLGDGSCMYQVYIEAKGVHLLERDKWKERLLENIRPENIEIVENDDVRLYGVKFYANSSSNDTDIHHVEQELRDLKILPGDGSIPLFKVD</sequence>
<dbReference type="REBASE" id="34123">
    <property type="entry name" value="LamGRLORF11159P"/>
</dbReference>
<dbReference type="CDD" id="cd18785">
    <property type="entry name" value="SF2_C"/>
    <property type="match status" value="1"/>
</dbReference>
<geneLocation type="plasmid" evidence="3">
    <name>plasmid2</name>
</geneLocation>
<dbReference type="InterPro" id="IPR006935">
    <property type="entry name" value="Helicase/UvrB_N"/>
</dbReference>
<proteinExistence type="predicted"/>
<dbReference type="AlphaFoldDB" id="F2M3V8"/>
<dbReference type="Gene3D" id="3.40.50.300">
    <property type="entry name" value="P-loop containing nucleotide triphosphate hydrolases"/>
    <property type="match status" value="1"/>
</dbReference>
<keyword evidence="2" id="KW-0614">Plasmid</keyword>
<evidence type="ECO:0000313" key="3">
    <source>
        <dbReference type="Proteomes" id="UP000007033"/>
    </source>
</evidence>
<dbReference type="HOGENOM" id="CLU_016957_0_0_9"/>
<dbReference type="GO" id="GO:0005829">
    <property type="term" value="C:cytosol"/>
    <property type="evidence" value="ECO:0007669"/>
    <property type="project" value="TreeGrafter"/>
</dbReference>
<dbReference type="PROSITE" id="PS51192">
    <property type="entry name" value="HELICASE_ATP_BIND_1"/>
    <property type="match status" value="1"/>
</dbReference>
<evidence type="ECO:0000313" key="2">
    <source>
        <dbReference type="EMBL" id="AEA32958.1"/>
    </source>
</evidence>
<dbReference type="GO" id="GO:0003677">
    <property type="term" value="F:DNA binding"/>
    <property type="evidence" value="ECO:0007669"/>
    <property type="project" value="InterPro"/>
</dbReference>
<dbReference type="GO" id="GO:0005524">
    <property type="term" value="F:ATP binding"/>
    <property type="evidence" value="ECO:0007669"/>
    <property type="project" value="InterPro"/>
</dbReference>
<dbReference type="SMART" id="SM00487">
    <property type="entry name" value="DEXDc"/>
    <property type="match status" value="1"/>
</dbReference>
<dbReference type="GO" id="GO:0016787">
    <property type="term" value="F:hydrolase activity"/>
    <property type="evidence" value="ECO:0007669"/>
    <property type="project" value="InterPro"/>
</dbReference>
<dbReference type="PANTHER" id="PTHR47396">
    <property type="entry name" value="TYPE I RESTRICTION ENZYME ECOKI R PROTEIN"/>
    <property type="match status" value="1"/>
</dbReference>
<dbReference type="KEGG" id="lam:LA2_11154"/>
<protein>
    <submittedName>
        <fullName evidence="2">Type III restriction-modification system restriction subunit</fullName>
    </submittedName>
</protein>
<dbReference type="Pfam" id="PF04851">
    <property type="entry name" value="ResIII"/>
    <property type="match status" value="1"/>
</dbReference>
<dbReference type="PANTHER" id="PTHR47396:SF1">
    <property type="entry name" value="ATP-DEPENDENT HELICASE IRC3-RELATED"/>
    <property type="match status" value="1"/>
</dbReference>
<accession>F2M3V8</accession>
<dbReference type="Proteomes" id="UP000007033">
    <property type="component" value="Plasmid p2"/>
</dbReference>
<dbReference type="InterPro" id="IPR050742">
    <property type="entry name" value="Helicase_Restrict-Modif_Enz"/>
</dbReference>
<evidence type="ECO:0000259" key="1">
    <source>
        <dbReference type="PROSITE" id="PS51192"/>
    </source>
</evidence>
<dbReference type="SUPFAM" id="SSF52540">
    <property type="entry name" value="P-loop containing nucleoside triphosphate hydrolases"/>
    <property type="match status" value="2"/>
</dbReference>
<gene>
    <name evidence="2" type="ORF">LA2_11154</name>
</gene>
<dbReference type="EMBL" id="CP002613">
    <property type="protein sequence ID" value="AEA32958.1"/>
    <property type="molecule type" value="Genomic_DNA"/>
</dbReference>
<feature type="domain" description="Helicase ATP-binding" evidence="1">
    <location>
        <begin position="63"/>
        <end position="256"/>
    </location>
</feature>
<organism evidence="2 3">
    <name type="scientific">Lactobacillus amylovorus (strain GRL 1112)</name>
    <dbReference type="NCBI Taxonomy" id="695560"/>
    <lineage>
        <taxon>Bacteria</taxon>
        <taxon>Bacillati</taxon>
        <taxon>Bacillota</taxon>
        <taxon>Bacilli</taxon>
        <taxon>Lactobacillales</taxon>
        <taxon>Lactobacillaceae</taxon>
        <taxon>Lactobacillus</taxon>
    </lineage>
</organism>
<dbReference type="InterPro" id="IPR027417">
    <property type="entry name" value="P-loop_NTPase"/>
</dbReference>
<dbReference type="InterPro" id="IPR014001">
    <property type="entry name" value="Helicase_ATP-bd"/>
</dbReference>